<dbReference type="RefSeq" id="WP_262567537.1">
    <property type="nucleotide sequence ID" value="NZ_JAPFCC010000001.1"/>
</dbReference>
<reference evidence="2 3" key="1">
    <citation type="submission" date="2022-10" db="EMBL/GenBank/DDBJ databases">
        <title>High-quality genome sequences of two octocoral-associated bacteria, Endozoicomonas euniceicola EF212 and Endozoicomonas gorgoniicola PS125.</title>
        <authorList>
            <person name="Chiou Y.-J."/>
            <person name="Chen Y.-H."/>
        </authorList>
    </citation>
    <scope>NUCLEOTIDE SEQUENCE [LARGE SCALE GENOMIC DNA]</scope>
    <source>
        <strain evidence="2 3">PS125</strain>
    </source>
</reference>
<keyword evidence="3" id="KW-1185">Reference proteome</keyword>
<proteinExistence type="predicted"/>
<comment type="caution">
    <text evidence="2">The sequence shown here is derived from an EMBL/GenBank/DDBJ whole genome shotgun (WGS) entry which is preliminary data.</text>
</comment>
<keyword evidence="1" id="KW-1133">Transmembrane helix</keyword>
<gene>
    <name evidence="2" type="ORF">NX722_07960</name>
</gene>
<organism evidence="2 3">
    <name type="scientific">Endozoicomonas gorgoniicola</name>
    <dbReference type="NCBI Taxonomy" id="1234144"/>
    <lineage>
        <taxon>Bacteria</taxon>
        <taxon>Pseudomonadati</taxon>
        <taxon>Pseudomonadota</taxon>
        <taxon>Gammaproteobacteria</taxon>
        <taxon>Oceanospirillales</taxon>
        <taxon>Endozoicomonadaceae</taxon>
        <taxon>Endozoicomonas</taxon>
    </lineage>
</organism>
<name>A0ABT3MUD0_9GAMM</name>
<accession>A0ABT3MUD0</accession>
<keyword evidence="1" id="KW-0812">Transmembrane</keyword>
<evidence type="ECO:0000313" key="3">
    <source>
        <dbReference type="Proteomes" id="UP001209854"/>
    </source>
</evidence>
<protein>
    <recommendedName>
        <fullName evidence="4">DUF4760 domain-containing protein</fullName>
    </recommendedName>
</protein>
<dbReference type="Proteomes" id="UP001209854">
    <property type="component" value="Unassembled WGS sequence"/>
</dbReference>
<dbReference type="EMBL" id="JAPFCC010000001">
    <property type="protein sequence ID" value="MCW7552584.1"/>
    <property type="molecule type" value="Genomic_DNA"/>
</dbReference>
<evidence type="ECO:0000313" key="2">
    <source>
        <dbReference type="EMBL" id="MCW7552584.1"/>
    </source>
</evidence>
<feature type="transmembrane region" description="Helical" evidence="1">
    <location>
        <begin position="6"/>
        <end position="32"/>
    </location>
</feature>
<keyword evidence="1" id="KW-0472">Membrane</keyword>
<evidence type="ECO:0000256" key="1">
    <source>
        <dbReference type="SAM" id="Phobius"/>
    </source>
</evidence>
<sequence>MQDIFTTFGIISACLVTGTAFVYAVSVLLSLVQHNYYRSLRGQIADAISDISKYYEAGEGMSEQAVRSLLAKLHSRYLVDIDRIKREDDEHVTVPAVTLHQVMNDLAYADIKSDDAPSSASEHADRAVTYLARLIDVDVFSDEQVRNYVRETVNDFEQRYPYLVKLDKKASGAP</sequence>
<evidence type="ECO:0008006" key="4">
    <source>
        <dbReference type="Google" id="ProtNLM"/>
    </source>
</evidence>